<dbReference type="Pfam" id="PF00749">
    <property type="entry name" value="tRNA-synt_1c"/>
    <property type="match status" value="1"/>
</dbReference>
<dbReference type="FunFam" id="3.40.50.620:FF:000149">
    <property type="entry name" value="Glutamate--tRNA ligase"/>
    <property type="match status" value="1"/>
</dbReference>
<dbReference type="InterPro" id="IPR008925">
    <property type="entry name" value="aa_tRNA-synth_I_cd-bd_sf"/>
</dbReference>
<dbReference type="OrthoDB" id="9807503at2"/>
<comment type="caution">
    <text evidence="9">Lacks conserved residue(s) required for the propagation of feature annotation.</text>
</comment>
<dbReference type="CDD" id="cd00808">
    <property type="entry name" value="GluRS_core"/>
    <property type="match status" value="1"/>
</dbReference>
<evidence type="ECO:0000256" key="5">
    <source>
        <dbReference type="ARBA" id="ARBA00022833"/>
    </source>
</evidence>
<evidence type="ECO:0000256" key="9">
    <source>
        <dbReference type="HAMAP-Rule" id="MF_00022"/>
    </source>
</evidence>
<dbReference type="SUPFAM" id="SSF52374">
    <property type="entry name" value="Nucleotidylyl transferase"/>
    <property type="match status" value="1"/>
</dbReference>
<dbReference type="GO" id="GO:0006424">
    <property type="term" value="P:glutamyl-tRNA aminoacylation"/>
    <property type="evidence" value="ECO:0007669"/>
    <property type="project" value="UniProtKB-UniRule"/>
</dbReference>
<evidence type="ECO:0000256" key="1">
    <source>
        <dbReference type="ARBA" id="ARBA00007894"/>
    </source>
</evidence>
<protein>
    <recommendedName>
        <fullName evidence="9">Glutamate--tRNA ligase</fullName>
        <ecNumber evidence="9">6.1.1.17</ecNumber>
    </recommendedName>
    <alternativeName>
        <fullName evidence="9">Glutamyl-tRNA synthetase</fullName>
        <shortName evidence="9">GluRS</shortName>
    </alternativeName>
</protein>
<dbReference type="HAMAP" id="MF_00022">
    <property type="entry name" value="Glu_tRNA_synth_type1"/>
    <property type="match status" value="1"/>
</dbReference>
<evidence type="ECO:0000256" key="4">
    <source>
        <dbReference type="ARBA" id="ARBA00022741"/>
    </source>
</evidence>
<sequence>MGLVRTALFNWAFARHHGGTLVFRIEDTDAARDSEESYEQLLDSMRWLGFDWDEGPEIGGPHAPYRQSQRMDIYRDVARKLLDAGHAYHCYCTAAELEERRDAARAAGKPSGYDGKCRVVTPEQKAAYEAEGRPSIVRFRMPDETITFTDLVRGELTFTPENVPDYGIVRANGAPLYTLVNPVDDALMEITHVLRGEDLLSSTPRQIALYKALTELGIAKETPAFGHLPYVMGEGNKKLSKRDPQASLNLYRERGFLPEGLLNYLSLLGWSFSADQDVFTIPEMVAKFDLADVNANPARFDLKKAESINADHIRLLDAKAFAEACAPWLKAPHANWAPEAFDQAAWEAIAPYAQTRVTVLSDITANVDFLFLDEPVEDEASWAKAMKEGSDALLRTARAKLAAADWNADAVKAAVVEAGEEHGLKLGKAQAPVRVAVTGRTVGLPLFESLEILGRERTLARVDAALAKLTA</sequence>
<evidence type="ECO:0000313" key="12">
    <source>
        <dbReference type="EMBL" id="ARZ67670.1"/>
    </source>
</evidence>
<keyword evidence="5" id="KW-0862">Zinc</keyword>
<evidence type="ECO:0000256" key="2">
    <source>
        <dbReference type="ARBA" id="ARBA00022490"/>
    </source>
</evidence>
<comment type="similarity">
    <text evidence="1 9">Belongs to the class-I aminoacyl-tRNA synthetase family. Glutamate--tRNA ligase type 1 subfamily.</text>
</comment>
<dbReference type="NCBIfam" id="TIGR00464">
    <property type="entry name" value="gltX_bact"/>
    <property type="match status" value="1"/>
</dbReference>
<evidence type="ECO:0000259" key="10">
    <source>
        <dbReference type="Pfam" id="PF00749"/>
    </source>
</evidence>
<accession>A0A1Z2L063</accession>
<dbReference type="AlphaFoldDB" id="A0A1Z2L063"/>
<keyword evidence="8 9" id="KW-0030">Aminoacyl-tRNA synthetase</keyword>
<feature type="binding site" evidence="9">
    <location>
        <position position="241"/>
    </location>
    <ligand>
        <name>ATP</name>
        <dbReference type="ChEBI" id="CHEBI:30616"/>
    </ligand>
</feature>
<dbReference type="Gene3D" id="1.10.10.350">
    <property type="match status" value="1"/>
</dbReference>
<dbReference type="PRINTS" id="PR00987">
    <property type="entry name" value="TRNASYNTHGLU"/>
</dbReference>
<dbReference type="RefSeq" id="WP_087926094.1">
    <property type="nucleotide sequence ID" value="NZ_CP021744.1"/>
</dbReference>
<dbReference type="GO" id="GO:0004818">
    <property type="term" value="F:glutamate-tRNA ligase activity"/>
    <property type="evidence" value="ECO:0007669"/>
    <property type="project" value="UniProtKB-UniRule"/>
</dbReference>
<dbReference type="GO" id="GO:0000049">
    <property type="term" value="F:tRNA binding"/>
    <property type="evidence" value="ECO:0007669"/>
    <property type="project" value="InterPro"/>
</dbReference>
<comment type="catalytic activity">
    <reaction evidence="9">
        <text>tRNA(Glu) + L-glutamate + ATP = L-glutamyl-tRNA(Glu) + AMP + diphosphate</text>
        <dbReference type="Rhea" id="RHEA:23540"/>
        <dbReference type="Rhea" id="RHEA-COMP:9663"/>
        <dbReference type="Rhea" id="RHEA-COMP:9680"/>
        <dbReference type="ChEBI" id="CHEBI:29985"/>
        <dbReference type="ChEBI" id="CHEBI:30616"/>
        <dbReference type="ChEBI" id="CHEBI:33019"/>
        <dbReference type="ChEBI" id="CHEBI:78442"/>
        <dbReference type="ChEBI" id="CHEBI:78520"/>
        <dbReference type="ChEBI" id="CHEBI:456215"/>
        <dbReference type="EC" id="6.1.1.17"/>
    </reaction>
</comment>
<keyword evidence="2 9" id="KW-0963">Cytoplasm</keyword>
<dbReference type="KEGG" id="salj:SMD11_2018"/>
<dbReference type="GO" id="GO:0008270">
    <property type="term" value="F:zinc ion binding"/>
    <property type="evidence" value="ECO:0007669"/>
    <property type="project" value="InterPro"/>
</dbReference>
<dbReference type="SUPFAM" id="SSF48163">
    <property type="entry name" value="An anticodon-binding domain of class I aminoacyl-tRNA synthetases"/>
    <property type="match status" value="1"/>
</dbReference>
<dbReference type="InterPro" id="IPR014729">
    <property type="entry name" value="Rossmann-like_a/b/a_fold"/>
</dbReference>
<comment type="subunit">
    <text evidence="9">Monomer.</text>
</comment>
<dbReference type="PANTHER" id="PTHR43311">
    <property type="entry name" value="GLUTAMATE--TRNA LIGASE"/>
    <property type="match status" value="1"/>
</dbReference>
<dbReference type="InterPro" id="IPR020058">
    <property type="entry name" value="Glu/Gln-tRNA-synth_Ib_cat-dom"/>
</dbReference>
<dbReference type="Pfam" id="PF19269">
    <property type="entry name" value="Anticodon_2"/>
    <property type="match status" value="1"/>
</dbReference>
<dbReference type="Gene3D" id="3.40.50.620">
    <property type="entry name" value="HUPs"/>
    <property type="match status" value="1"/>
</dbReference>
<keyword evidence="7 9" id="KW-0648">Protein biosynthesis</keyword>
<evidence type="ECO:0000256" key="6">
    <source>
        <dbReference type="ARBA" id="ARBA00022840"/>
    </source>
</evidence>
<dbReference type="Proteomes" id="UP000195755">
    <property type="component" value="Chromosome"/>
</dbReference>
<evidence type="ECO:0000313" key="13">
    <source>
        <dbReference type="Proteomes" id="UP000195755"/>
    </source>
</evidence>
<evidence type="ECO:0000256" key="7">
    <source>
        <dbReference type="ARBA" id="ARBA00022917"/>
    </source>
</evidence>
<name>A0A1Z2L063_9ACTN</name>
<dbReference type="InterPro" id="IPR033910">
    <property type="entry name" value="GluRS_core"/>
</dbReference>
<keyword evidence="4 9" id="KW-0547">Nucleotide-binding</keyword>
<gene>
    <name evidence="9" type="primary">gltX</name>
    <name evidence="12" type="ORF">SMD11_2018</name>
</gene>
<organism evidence="12 13">
    <name type="scientific">Streptomyces albireticuli</name>
    <dbReference type="NCBI Taxonomy" id="1940"/>
    <lineage>
        <taxon>Bacteria</taxon>
        <taxon>Bacillati</taxon>
        <taxon>Actinomycetota</taxon>
        <taxon>Actinomycetes</taxon>
        <taxon>Kitasatosporales</taxon>
        <taxon>Streptomycetaceae</taxon>
        <taxon>Streptomyces</taxon>
    </lineage>
</organism>
<keyword evidence="6 9" id="KW-0067">ATP-binding</keyword>
<feature type="domain" description="Glutamyl/glutaminyl-tRNA synthetase class Ib catalytic" evidence="10">
    <location>
        <begin position="2"/>
        <end position="304"/>
    </location>
</feature>
<evidence type="ECO:0000259" key="11">
    <source>
        <dbReference type="Pfam" id="PF19269"/>
    </source>
</evidence>
<comment type="subcellular location">
    <subcellularLocation>
        <location evidence="9">Cytoplasm</location>
    </subcellularLocation>
</comment>
<dbReference type="PANTHER" id="PTHR43311:SF2">
    <property type="entry name" value="GLUTAMATE--TRNA LIGASE, MITOCHONDRIAL-RELATED"/>
    <property type="match status" value="1"/>
</dbReference>
<dbReference type="InterPro" id="IPR000924">
    <property type="entry name" value="Glu/Gln-tRNA-synth"/>
</dbReference>
<keyword evidence="3 9" id="KW-0436">Ligase</keyword>
<dbReference type="EMBL" id="CP021744">
    <property type="protein sequence ID" value="ARZ67670.1"/>
    <property type="molecule type" value="Genomic_DNA"/>
</dbReference>
<dbReference type="EC" id="6.1.1.17" evidence="9"/>
<evidence type="ECO:0000256" key="8">
    <source>
        <dbReference type="ARBA" id="ARBA00023146"/>
    </source>
</evidence>
<evidence type="ECO:0000256" key="3">
    <source>
        <dbReference type="ARBA" id="ARBA00022598"/>
    </source>
</evidence>
<dbReference type="GO" id="GO:0005829">
    <property type="term" value="C:cytosol"/>
    <property type="evidence" value="ECO:0007669"/>
    <property type="project" value="TreeGrafter"/>
</dbReference>
<proteinExistence type="inferred from homology"/>
<feature type="short sequence motif" description="'KMSKS' region" evidence="9">
    <location>
        <begin position="238"/>
        <end position="242"/>
    </location>
</feature>
<dbReference type="GO" id="GO:0005524">
    <property type="term" value="F:ATP binding"/>
    <property type="evidence" value="ECO:0007669"/>
    <property type="project" value="UniProtKB-UniRule"/>
</dbReference>
<dbReference type="InterPro" id="IPR004527">
    <property type="entry name" value="Glu-tRNA-ligase_bac/mito"/>
</dbReference>
<feature type="domain" description="Aminoacyl-tRNA synthetase class I anticodon-binding" evidence="11">
    <location>
        <begin position="321"/>
        <end position="466"/>
    </location>
</feature>
<reference evidence="12 13" key="1">
    <citation type="submission" date="2017-06" db="EMBL/GenBank/DDBJ databases">
        <title>Streptomyces albireticuli Genome sequencing and assembly.</title>
        <authorList>
            <person name="Wang Y."/>
            <person name="Du B."/>
            <person name="Ding Y."/>
            <person name="Liu H."/>
            <person name="Hou Q."/>
            <person name="Liu K."/>
            <person name="Yao L."/>
            <person name="Wang C."/>
        </authorList>
    </citation>
    <scope>NUCLEOTIDE SEQUENCE [LARGE SCALE GENOMIC DNA]</scope>
    <source>
        <strain evidence="12 13">MDJK11</strain>
    </source>
</reference>
<dbReference type="InterPro" id="IPR049940">
    <property type="entry name" value="GluQ/Sye"/>
</dbReference>
<comment type="function">
    <text evidence="9">Catalyzes the attachment of glutamate to tRNA(Glu) in a two-step reaction: glutamate is first activated by ATP to form Glu-AMP and then transferred to the acceptor end of tRNA(Glu).</text>
</comment>
<dbReference type="InterPro" id="IPR020751">
    <property type="entry name" value="aa-tRNA-synth_I_codon-bd_sub2"/>
</dbReference>
<dbReference type="InterPro" id="IPR045462">
    <property type="entry name" value="aa-tRNA-synth_I_cd-bd"/>
</dbReference>